<dbReference type="InterPro" id="IPR027417">
    <property type="entry name" value="P-loop_NTPase"/>
</dbReference>
<feature type="domain" description="Helicase ATP-binding" evidence="7">
    <location>
        <begin position="62"/>
        <end position="227"/>
    </location>
</feature>
<keyword evidence="2" id="KW-0547">Nucleotide-binding</keyword>
<keyword evidence="4" id="KW-0347">Helicase</keyword>
<dbReference type="CDD" id="cd17980">
    <property type="entry name" value="DEXHc_DHX35"/>
    <property type="match status" value="1"/>
</dbReference>
<evidence type="ECO:0000256" key="4">
    <source>
        <dbReference type="ARBA" id="ARBA00022806"/>
    </source>
</evidence>
<dbReference type="Gene3D" id="3.40.50.300">
    <property type="entry name" value="P-loop containing nucleotide triphosphate hydrolases"/>
    <property type="match status" value="2"/>
</dbReference>
<dbReference type="SUPFAM" id="SSF52540">
    <property type="entry name" value="P-loop containing nucleoside triphosphate hydrolases"/>
    <property type="match status" value="1"/>
</dbReference>
<dbReference type="PROSITE" id="PS51194">
    <property type="entry name" value="HELICASE_CTER"/>
    <property type="match status" value="1"/>
</dbReference>
<dbReference type="InterPro" id="IPR007502">
    <property type="entry name" value="Helicase-assoc_dom"/>
</dbReference>
<dbReference type="InterPro" id="IPR014001">
    <property type="entry name" value="Helicase_ATP-bd"/>
</dbReference>
<sequence length="702" mass="77512">MAFWKPGTGRPGASSLGGAENGQEDGDDGSLFIFPSSRFGSGGGLQKQRQQLPVFKHRKALLYLAENHGTTIVLGETGSGKSTQIPQYFAEAGWAEGGRMIACTQPRRIAAQTVAARVAEEMGVPVGAEVGYCIRFEEVTTPGVTRIKYLTDGVLLREMMADPLLSCYSVIMVDEAHERSIATDMLLGLLKKIQRRRPELRLIIASATLDAESFFNFFDSSTEKQQKMLDQKESMPSPKPAILSVEGRAHSVLVHYAEEPVQDYLRAAVSTTLSIHKTEGPGDVLVFLTGQDDVDAAVQLINEEAETLPRNTAGLLVLPLYAGLPHSDQELVLGPTPRGKRKVIVATNIAETSVTLEGIVYVVDSGFSKQRFYNPMTDVEALVVAPVSQASAKQRAGRAGRVRPGKCFRLYTEEAFLNEMRTEGVPEMQRSNLVSAVLQLKALGIDNIMRFHWLAPPPAETMVRALEILYSLGVLDAAAKLTSPLGFQIAELPLEPMTAKMLLSADREGCSQEALTIAATLSVQSIWVSSRGMQKELDEAREHFAVAEGDHVTFLNVYEGFRHASNPSQWCYKNCVNYQAMRKVMVVREQLSKLLQRLGVHLQSCGSDTEAIRKAVTAGFFSHAAKLEAVGDHNSYRSIRGNQELYIHPSSVLFRATPKWVVFHSVFFTERYYMREVTAIDPAWLVELAPHFFQHQKSFSRS</sequence>
<dbReference type="Gene3D" id="1.20.120.1080">
    <property type="match status" value="1"/>
</dbReference>
<dbReference type="Pfam" id="PF00271">
    <property type="entry name" value="Helicase_C"/>
    <property type="match status" value="1"/>
</dbReference>
<dbReference type="EMBL" id="OZ019898">
    <property type="protein sequence ID" value="CAK9228364.1"/>
    <property type="molecule type" value="Genomic_DNA"/>
</dbReference>
<name>A0ABP0USX3_9BRYO</name>
<dbReference type="InterPro" id="IPR049945">
    <property type="entry name" value="AAA_22"/>
</dbReference>
<dbReference type="Proteomes" id="UP001497512">
    <property type="component" value="Chromosome 6"/>
</dbReference>
<dbReference type="Pfam" id="PF21010">
    <property type="entry name" value="HA2_C"/>
    <property type="match status" value="1"/>
</dbReference>
<dbReference type="PANTHER" id="PTHR18934">
    <property type="entry name" value="ATP-DEPENDENT RNA HELICASE"/>
    <property type="match status" value="1"/>
</dbReference>
<proteinExistence type="predicted"/>
<protein>
    <recommendedName>
        <fullName evidence="1">RNA helicase</fullName>
        <ecNumber evidence="1">3.6.4.13</ecNumber>
    </recommendedName>
</protein>
<dbReference type="PROSITE" id="PS00690">
    <property type="entry name" value="DEAH_ATP_HELICASE"/>
    <property type="match status" value="1"/>
</dbReference>
<evidence type="ECO:0000313" key="10">
    <source>
        <dbReference type="Proteomes" id="UP001497512"/>
    </source>
</evidence>
<gene>
    <name evidence="9" type="ORF">CSSPTR1EN2_LOCUS19004</name>
</gene>
<dbReference type="SMART" id="SM00490">
    <property type="entry name" value="HELICc"/>
    <property type="match status" value="1"/>
</dbReference>
<evidence type="ECO:0000256" key="2">
    <source>
        <dbReference type="ARBA" id="ARBA00022741"/>
    </source>
</evidence>
<evidence type="ECO:0000256" key="1">
    <source>
        <dbReference type="ARBA" id="ARBA00012552"/>
    </source>
</evidence>
<dbReference type="PROSITE" id="PS51192">
    <property type="entry name" value="HELICASE_ATP_BIND_1"/>
    <property type="match status" value="1"/>
</dbReference>
<evidence type="ECO:0000259" key="7">
    <source>
        <dbReference type="PROSITE" id="PS51192"/>
    </source>
</evidence>
<evidence type="ECO:0000259" key="8">
    <source>
        <dbReference type="PROSITE" id="PS51194"/>
    </source>
</evidence>
<dbReference type="PANTHER" id="PTHR18934:SF136">
    <property type="entry name" value="ATP-DEPENDENT RNA HELICASE DHX35-RELATED"/>
    <property type="match status" value="1"/>
</dbReference>
<keyword evidence="3" id="KW-0378">Hydrolase</keyword>
<evidence type="ECO:0000313" key="9">
    <source>
        <dbReference type="EMBL" id="CAK9228364.1"/>
    </source>
</evidence>
<dbReference type="Pfam" id="PF04408">
    <property type="entry name" value="WHD_HA2"/>
    <property type="match status" value="1"/>
</dbReference>
<keyword evidence="10" id="KW-1185">Reference proteome</keyword>
<dbReference type="EC" id="3.6.4.13" evidence="1"/>
<dbReference type="CDD" id="cd18791">
    <property type="entry name" value="SF2_C_RHA"/>
    <property type="match status" value="1"/>
</dbReference>
<accession>A0ABP0USX3</accession>
<organism evidence="9 10">
    <name type="scientific">Sphagnum troendelagicum</name>
    <dbReference type="NCBI Taxonomy" id="128251"/>
    <lineage>
        <taxon>Eukaryota</taxon>
        <taxon>Viridiplantae</taxon>
        <taxon>Streptophyta</taxon>
        <taxon>Embryophyta</taxon>
        <taxon>Bryophyta</taxon>
        <taxon>Sphagnophytina</taxon>
        <taxon>Sphagnopsida</taxon>
        <taxon>Sphagnales</taxon>
        <taxon>Sphagnaceae</taxon>
        <taxon>Sphagnum</taxon>
    </lineage>
</organism>
<feature type="region of interest" description="Disordered" evidence="6">
    <location>
        <begin position="1"/>
        <end position="31"/>
    </location>
</feature>
<dbReference type="SMART" id="SM00487">
    <property type="entry name" value="DEXDc"/>
    <property type="match status" value="1"/>
</dbReference>
<dbReference type="InterPro" id="IPR001650">
    <property type="entry name" value="Helicase_C-like"/>
</dbReference>
<reference evidence="9" key="1">
    <citation type="submission" date="2024-02" db="EMBL/GenBank/DDBJ databases">
        <authorList>
            <consortium name="ELIXIR-Norway"/>
            <consortium name="Elixir Norway"/>
        </authorList>
    </citation>
    <scope>NUCLEOTIDE SEQUENCE</scope>
</reference>
<dbReference type="Pfam" id="PF07717">
    <property type="entry name" value="OB_NTP_bind"/>
    <property type="match status" value="1"/>
</dbReference>
<feature type="domain" description="Helicase C-terminal" evidence="8">
    <location>
        <begin position="260"/>
        <end position="444"/>
    </location>
</feature>
<evidence type="ECO:0000256" key="3">
    <source>
        <dbReference type="ARBA" id="ARBA00022801"/>
    </source>
</evidence>
<evidence type="ECO:0000256" key="5">
    <source>
        <dbReference type="ARBA" id="ARBA00022840"/>
    </source>
</evidence>
<dbReference type="InterPro" id="IPR011709">
    <property type="entry name" value="DEAD-box_helicase_OB_fold"/>
</dbReference>
<dbReference type="Pfam" id="PF13401">
    <property type="entry name" value="AAA_22"/>
    <property type="match status" value="1"/>
</dbReference>
<dbReference type="InterPro" id="IPR002464">
    <property type="entry name" value="DNA/RNA_helicase_DEAH_CS"/>
</dbReference>
<evidence type="ECO:0000256" key="6">
    <source>
        <dbReference type="SAM" id="MobiDB-lite"/>
    </source>
</evidence>
<keyword evidence="5" id="KW-0067">ATP-binding</keyword>
<dbReference type="SMART" id="SM00847">
    <property type="entry name" value="HA2"/>
    <property type="match status" value="1"/>
</dbReference>
<dbReference type="InterPro" id="IPR048333">
    <property type="entry name" value="HA2_WH"/>
</dbReference>